<dbReference type="Gene3D" id="3.10.129.10">
    <property type="entry name" value="Hotdog Thioesterase"/>
    <property type="match status" value="1"/>
</dbReference>
<dbReference type="Proteomes" id="UP001254759">
    <property type="component" value="Unassembled WGS sequence"/>
</dbReference>
<accession>A0ABU1RRU7</accession>
<organism evidence="1 2">
    <name type="scientific">Pseudoxanthomonas sacheonensis</name>
    <dbReference type="NCBI Taxonomy" id="443615"/>
    <lineage>
        <taxon>Bacteria</taxon>
        <taxon>Pseudomonadati</taxon>
        <taxon>Pseudomonadota</taxon>
        <taxon>Gammaproteobacteria</taxon>
        <taxon>Lysobacterales</taxon>
        <taxon>Lysobacteraceae</taxon>
        <taxon>Pseudoxanthomonas</taxon>
    </lineage>
</organism>
<dbReference type="InterPro" id="IPR029069">
    <property type="entry name" value="HotDog_dom_sf"/>
</dbReference>
<dbReference type="GO" id="GO:0016787">
    <property type="term" value="F:hydrolase activity"/>
    <property type="evidence" value="ECO:0007669"/>
    <property type="project" value="UniProtKB-KW"/>
</dbReference>
<evidence type="ECO:0000313" key="1">
    <source>
        <dbReference type="EMBL" id="MDR6841494.1"/>
    </source>
</evidence>
<sequence>MYTKTLYAGWADMDFNSHMKNTAYLDKSADVRQMFLMENGFPMEEFVRLRIGPVVMKDEVEYFSEVGLQQKITVTYALAGHAPDGSRFLLRHEIFRPDGKLSARVTSTGGWLNLAERKLMAPPPALLSAMNLLEKTSDFVVLPSSIKTRAQ</sequence>
<evidence type="ECO:0000313" key="2">
    <source>
        <dbReference type="Proteomes" id="UP001254759"/>
    </source>
</evidence>
<dbReference type="EC" id="3.1.2.-" evidence="1"/>
<dbReference type="CDD" id="cd00586">
    <property type="entry name" value="4HBT"/>
    <property type="match status" value="1"/>
</dbReference>
<dbReference type="PANTHER" id="PTHR31793:SF24">
    <property type="entry name" value="LONG-CHAIN ACYL-COA THIOESTERASE FADM"/>
    <property type="match status" value="1"/>
</dbReference>
<keyword evidence="1" id="KW-0378">Hydrolase</keyword>
<protein>
    <submittedName>
        <fullName evidence="1">Acyl-CoA thioester hydrolase</fullName>
        <ecNumber evidence="1">3.1.2.-</ecNumber>
    </submittedName>
</protein>
<name>A0ABU1RRU7_9GAMM</name>
<reference evidence="1 2" key="1">
    <citation type="submission" date="2023-07" db="EMBL/GenBank/DDBJ databases">
        <title>Sorghum-associated microbial communities from plants grown in Nebraska, USA.</title>
        <authorList>
            <person name="Schachtman D."/>
        </authorList>
    </citation>
    <scope>NUCLEOTIDE SEQUENCE [LARGE SCALE GENOMIC DNA]</scope>
    <source>
        <strain evidence="1 2">BE107</strain>
    </source>
</reference>
<dbReference type="EMBL" id="JAVDTT010000002">
    <property type="protein sequence ID" value="MDR6841494.1"/>
    <property type="molecule type" value="Genomic_DNA"/>
</dbReference>
<dbReference type="SUPFAM" id="SSF54637">
    <property type="entry name" value="Thioesterase/thiol ester dehydrase-isomerase"/>
    <property type="match status" value="1"/>
</dbReference>
<comment type="caution">
    <text evidence="1">The sequence shown here is derived from an EMBL/GenBank/DDBJ whole genome shotgun (WGS) entry which is preliminary data.</text>
</comment>
<keyword evidence="2" id="KW-1185">Reference proteome</keyword>
<gene>
    <name evidence="1" type="ORF">J2W94_001779</name>
</gene>
<dbReference type="InterPro" id="IPR050563">
    <property type="entry name" value="4-hydroxybenzoyl-CoA_TE"/>
</dbReference>
<dbReference type="PANTHER" id="PTHR31793">
    <property type="entry name" value="4-HYDROXYBENZOYL-COA THIOESTERASE FAMILY MEMBER"/>
    <property type="match status" value="1"/>
</dbReference>
<proteinExistence type="predicted"/>
<dbReference type="RefSeq" id="WP_310092322.1">
    <property type="nucleotide sequence ID" value="NZ_JAVDTT010000002.1"/>
</dbReference>
<dbReference type="Pfam" id="PF13279">
    <property type="entry name" value="4HBT_2"/>
    <property type="match status" value="1"/>
</dbReference>